<dbReference type="InterPro" id="IPR011008">
    <property type="entry name" value="Dimeric_a/b-barrel"/>
</dbReference>
<dbReference type="EMBL" id="AP014685">
    <property type="protein sequence ID" value="BAR62019.1"/>
    <property type="molecule type" value="Genomic_DNA"/>
</dbReference>
<dbReference type="AlphaFoldDB" id="A0A0E4BWY4"/>
<dbReference type="Pfam" id="PF07045">
    <property type="entry name" value="DUF1330"/>
    <property type="match status" value="1"/>
</dbReference>
<organism evidence="2 3">
    <name type="scientific">Bradyrhizobium diazoefficiens</name>
    <dbReference type="NCBI Taxonomy" id="1355477"/>
    <lineage>
        <taxon>Bacteria</taxon>
        <taxon>Pseudomonadati</taxon>
        <taxon>Pseudomonadota</taxon>
        <taxon>Alphaproteobacteria</taxon>
        <taxon>Hyphomicrobiales</taxon>
        <taxon>Nitrobacteraceae</taxon>
        <taxon>Bradyrhizobium</taxon>
    </lineage>
</organism>
<gene>
    <name evidence="2" type="ORF">NK6_8875</name>
</gene>
<dbReference type="PANTHER" id="PTHR41521">
    <property type="match status" value="1"/>
</dbReference>
<dbReference type="SUPFAM" id="SSF54909">
    <property type="entry name" value="Dimeric alpha+beta barrel"/>
    <property type="match status" value="1"/>
</dbReference>
<proteinExistence type="predicted"/>
<reference evidence="2 3" key="1">
    <citation type="submission" date="2014-11" db="EMBL/GenBank/DDBJ databases">
        <title>Symbiosis island explosion on the genome of extra-slow-growing strains of soybean bradyrhizobia with massive insertion sequences.</title>
        <authorList>
            <person name="Iida T."/>
            <person name="Minamisawa K."/>
        </authorList>
    </citation>
    <scope>NUCLEOTIDE SEQUENCE [LARGE SCALE GENOMIC DNA]</scope>
    <source>
        <strain evidence="2 3">NK6</strain>
    </source>
</reference>
<dbReference type="PANTHER" id="PTHR41521:SF4">
    <property type="entry name" value="BLR0684 PROTEIN"/>
    <property type="match status" value="1"/>
</dbReference>
<evidence type="ECO:0000313" key="3">
    <source>
        <dbReference type="Proteomes" id="UP000063308"/>
    </source>
</evidence>
<dbReference type="InterPro" id="IPR010753">
    <property type="entry name" value="DUF1330"/>
</dbReference>
<feature type="domain" description="DUF1330" evidence="1">
    <location>
        <begin position="15"/>
        <end position="107"/>
    </location>
</feature>
<dbReference type="Proteomes" id="UP000063308">
    <property type="component" value="Chromosome"/>
</dbReference>
<sequence length="114" mass="12656">MIFWRVEDEEDNMPKGYWIGRLDVIKPEGVQAYGVAVAEVLRKYGAKYLVRGGTFEAVEGKARGRNIVLEFKDQATALACYHSPEYAKAKALRAGAADFDIIVIEGYDGPQPTD</sequence>
<evidence type="ECO:0000313" key="2">
    <source>
        <dbReference type="EMBL" id="BAR62019.1"/>
    </source>
</evidence>
<protein>
    <recommendedName>
        <fullName evidence="1">DUF1330 domain-containing protein</fullName>
    </recommendedName>
</protein>
<name>A0A0E4BWY4_9BRAD</name>
<evidence type="ECO:0000259" key="1">
    <source>
        <dbReference type="Pfam" id="PF07045"/>
    </source>
</evidence>
<dbReference type="Gene3D" id="3.30.70.100">
    <property type="match status" value="1"/>
</dbReference>
<accession>A0A0E4BWY4</accession>